<feature type="transmembrane region" description="Helical" evidence="7">
    <location>
        <begin position="401"/>
        <end position="417"/>
    </location>
</feature>
<evidence type="ECO:0000256" key="6">
    <source>
        <dbReference type="SAM" id="MobiDB-lite"/>
    </source>
</evidence>
<evidence type="ECO:0000256" key="4">
    <source>
        <dbReference type="ARBA" id="ARBA00022989"/>
    </source>
</evidence>
<dbReference type="AlphaFoldDB" id="A0A453E8X2"/>
<feature type="transmembrane region" description="Helical" evidence="7">
    <location>
        <begin position="211"/>
        <end position="236"/>
    </location>
</feature>
<evidence type="ECO:0000256" key="1">
    <source>
        <dbReference type="ARBA" id="ARBA00004141"/>
    </source>
</evidence>
<reference evidence="8" key="3">
    <citation type="journal article" date="2017" name="Nature">
        <title>Genome sequence of the progenitor of the wheat D genome Aegilops tauschii.</title>
        <authorList>
            <person name="Luo M.C."/>
            <person name="Gu Y.Q."/>
            <person name="Puiu D."/>
            <person name="Wang H."/>
            <person name="Twardziok S.O."/>
            <person name="Deal K.R."/>
            <person name="Huo N."/>
            <person name="Zhu T."/>
            <person name="Wang L."/>
            <person name="Wang Y."/>
            <person name="McGuire P.E."/>
            <person name="Liu S."/>
            <person name="Long H."/>
            <person name="Ramasamy R.K."/>
            <person name="Rodriguez J.C."/>
            <person name="Van S.L."/>
            <person name="Yuan L."/>
            <person name="Wang Z."/>
            <person name="Xia Z."/>
            <person name="Xiao L."/>
            <person name="Anderson O.D."/>
            <person name="Ouyang S."/>
            <person name="Liang Y."/>
            <person name="Zimin A.V."/>
            <person name="Pertea G."/>
            <person name="Qi P."/>
            <person name="Bennetzen J.L."/>
            <person name="Dai X."/>
            <person name="Dawson M.W."/>
            <person name="Muller H.G."/>
            <person name="Kugler K."/>
            <person name="Rivarola-Duarte L."/>
            <person name="Spannagl M."/>
            <person name="Mayer K.F.X."/>
            <person name="Lu F.H."/>
            <person name="Bevan M.W."/>
            <person name="Leroy P."/>
            <person name="Li P."/>
            <person name="You F.M."/>
            <person name="Sun Q."/>
            <person name="Liu Z."/>
            <person name="Lyons E."/>
            <person name="Wicker T."/>
            <person name="Salzberg S.L."/>
            <person name="Devos K.M."/>
            <person name="Dvorak J."/>
        </authorList>
    </citation>
    <scope>NUCLEOTIDE SEQUENCE [LARGE SCALE GENOMIC DNA]</scope>
    <source>
        <strain evidence="8">cv. AL8/78</strain>
    </source>
</reference>
<dbReference type="PANTHER" id="PTHR10383:SF63">
    <property type="entry name" value="OS01G0179800 PROTEIN"/>
    <property type="match status" value="1"/>
</dbReference>
<keyword evidence="4 7" id="KW-1133">Transmembrane helix</keyword>
<dbReference type="GO" id="GO:0016020">
    <property type="term" value="C:membrane"/>
    <property type="evidence" value="ECO:0007669"/>
    <property type="project" value="UniProtKB-SubCell"/>
</dbReference>
<feature type="transmembrane region" description="Helical" evidence="7">
    <location>
        <begin position="269"/>
        <end position="288"/>
    </location>
</feature>
<keyword evidence="5 7" id="KW-0472">Membrane</keyword>
<feature type="transmembrane region" description="Helical" evidence="7">
    <location>
        <begin position="308"/>
        <end position="331"/>
    </location>
</feature>
<dbReference type="Gramene" id="AET3Gv20260800.8">
    <property type="protein sequence ID" value="AET3Gv20260800.8"/>
    <property type="gene ID" value="AET3Gv20260800"/>
</dbReference>
<evidence type="ECO:0000256" key="2">
    <source>
        <dbReference type="ARBA" id="ARBA00006665"/>
    </source>
</evidence>
<reference evidence="8" key="5">
    <citation type="journal article" date="2021" name="G3 (Bethesda)">
        <title>Aegilops tauschii genome assembly Aet v5.0 features greater sequence contiguity and improved annotation.</title>
        <authorList>
            <person name="Wang L."/>
            <person name="Zhu T."/>
            <person name="Rodriguez J.C."/>
            <person name="Deal K.R."/>
            <person name="Dubcovsky J."/>
            <person name="McGuire P.E."/>
            <person name="Lux T."/>
            <person name="Spannagl M."/>
            <person name="Mayer K.F.X."/>
            <person name="Baldrich P."/>
            <person name="Meyers B.C."/>
            <person name="Huo N."/>
            <person name="Gu Y.Q."/>
            <person name="Zhou H."/>
            <person name="Devos K.M."/>
            <person name="Bennetzen J.L."/>
            <person name="Unver T."/>
            <person name="Budak H."/>
            <person name="Gulick P.J."/>
            <person name="Galiba G."/>
            <person name="Kalapos B."/>
            <person name="Nelson D.R."/>
            <person name="Li P."/>
            <person name="You F.M."/>
            <person name="Luo M.C."/>
            <person name="Dvorak J."/>
        </authorList>
    </citation>
    <scope>NUCLEOTIDE SEQUENCE [LARGE SCALE GENOMIC DNA]</scope>
    <source>
        <strain evidence="8">cv. AL8/78</strain>
    </source>
</reference>
<dbReference type="Pfam" id="PF03348">
    <property type="entry name" value="Serinc"/>
    <property type="match status" value="2"/>
</dbReference>
<feature type="compositionally biased region" description="Basic residues" evidence="6">
    <location>
        <begin position="1"/>
        <end position="11"/>
    </location>
</feature>
<reference evidence="9" key="1">
    <citation type="journal article" date="2014" name="Science">
        <title>Ancient hybridizations among the ancestral genomes of bread wheat.</title>
        <authorList>
            <consortium name="International Wheat Genome Sequencing Consortium,"/>
            <person name="Marcussen T."/>
            <person name="Sandve S.R."/>
            <person name="Heier L."/>
            <person name="Spannagl M."/>
            <person name="Pfeifer M."/>
            <person name="Jakobsen K.S."/>
            <person name="Wulff B.B."/>
            <person name="Steuernagel B."/>
            <person name="Mayer K.F."/>
            <person name="Olsen O.A."/>
        </authorList>
    </citation>
    <scope>NUCLEOTIDE SEQUENCE [LARGE SCALE GENOMIC DNA]</scope>
    <source>
        <strain evidence="9">cv. AL8/78</strain>
    </source>
</reference>
<protein>
    <recommendedName>
        <fullName evidence="10">Serine incorporator</fullName>
    </recommendedName>
</protein>
<comment type="similarity">
    <text evidence="2">Belongs to the TDE1 family.</text>
</comment>
<evidence type="ECO:0000256" key="7">
    <source>
        <dbReference type="SAM" id="Phobius"/>
    </source>
</evidence>
<keyword evidence="9" id="KW-1185">Reference proteome</keyword>
<reference evidence="9" key="2">
    <citation type="journal article" date="2017" name="Nat. Plants">
        <title>The Aegilops tauschii genome reveals multiple impacts of transposons.</title>
        <authorList>
            <person name="Zhao G."/>
            <person name="Zou C."/>
            <person name="Li K."/>
            <person name="Wang K."/>
            <person name="Li T."/>
            <person name="Gao L."/>
            <person name="Zhang X."/>
            <person name="Wang H."/>
            <person name="Yang Z."/>
            <person name="Liu X."/>
            <person name="Jiang W."/>
            <person name="Mao L."/>
            <person name="Kong X."/>
            <person name="Jiao Y."/>
            <person name="Jia J."/>
        </authorList>
    </citation>
    <scope>NUCLEOTIDE SEQUENCE [LARGE SCALE GENOMIC DNA]</scope>
    <source>
        <strain evidence="9">cv. AL8/78</strain>
    </source>
</reference>
<accession>A0A453E8X2</accession>
<evidence type="ECO:0000256" key="3">
    <source>
        <dbReference type="ARBA" id="ARBA00022692"/>
    </source>
</evidence>
<evidence type="ECO:0008006" key="10">
    <source>
        <dbReference type="Google" id="ProtNLM"/>
    </source>
</evidence>
<feature type="transmembrane region" description="Helical" evidence="7">
    <location>
        <begin position="352"/>
        <end position="375"/>
    </location>
</feature>
<proteinExistence type="inferred from homology"/>
<sequence length="429" mass="47484">LASHRRRRRRADGRGEERRRLRPPRGAGGGGGAGRRQRCRRYHPCDGEGWRRWCRRGAHCGGERGRRREELRRAVRDPGGGGVVLRAVRVRGAEPDDGAVRVRAHLPGDQPAGLDGPRLRPLGAGRAPAAQGLPGRALLPGRRGRAAHQPRLLPLLLRHVPVHHEDAQGARLPEGGTFRSRGVPRDPAHQRDQVHHVAQRLLPIGAEPQEMVLVVSIVTYVGSILGIVLMYVWYAPTSACKLNILFITVTLVLVQLMTFVSVNSKVKAGYLAPGLMGIYIVFLCWSAIRSEPHTEICNRKAEVATSADWLNIASFVIAVIVVVAATFSTGIDSKCIQFKSAETESEDDDIPYGFGFFHFVFAMGAMYFAMLFIGWNAHQEMEKWTIDVGWASTWVRVGNEWLAAITYIWMIVAPIVWKRRQVGSSSACA</sequence>
<name>A0A453E8X2_AEGTS</name>
<dbReference type="InterPro" id="IPR005016">
    <property type="entry name" value="TDE1/TMS"/>
</dbReference>
<keyword evidence="3 7" id="KW-0812">Transmembrane</keyword>
<evidence type="ECO:0000256" key="5">
    <source>
        <dbReference type="ARBA" id="ARBA00023136"/>
    </source>
</evidence>
<organism evidence="8 9">
    <name type="scientific">Aegilops tauschii subsp. strangulata</name>
    <name type="common">Goatgrass</name>
    <dbReference type="NCBI Taxonomy" id="200361"/>
    <lineage>
        <taxon>Eukaryota</taxon>
        <taxon>Viridiplantae</taxon>
        <taxon>Streptophyta</taxon>
        <taxon>Embryophyta</taxon>
        <taxon>Tracheophyta</taxon>
        <taxon>Spermatophyta</taxon>
        <taxon>Magnoliopsida</taxon>
        <taxon>Liliopsida</taxon>
        <taxon>Poales</taxon>
        <taxon>Poaceae</taxon>
        <taxon>BOP clade</taxon>
        <taxon>Pooideae</taxon>
        <taxon>Triticodae</taxon>
        <taxon>Triticeae</taxon>
        <taxon>Triticinae</taxon>
        <taxon>Aegilops</taxon>
    </lineage>
</organism>
<evidence type="ECO:0000313" key="9">
    <source>
        <dbReference type="Proteomes" id="UP000015105"/>
    </source>
</evidence>
<evidence type="ECO:0000313" key="8">
    <source>
        <dbReference type="EnsemblPlants" id="AET3Gv20260800.8"/>
    </source>
</evidence>
<reference evidence="8" key="4">
    <citation type="submission" date="2019-03" db="UniProtKB">
        <authorList>
            <consortium name="EnsemblPlants"/>
        </authorList>
    </citation>
    <scope>IDENTIFICATION</scope>
</reference>
<dbReference type="EnsemblPlants" id="AET3Gv20260800.8">
    <property type="protein sequence ID" value="AET3Gv20260800.8"/>
    <property type="gene ID" value="AET3Gv20260800"/>
</dbReference>
<dbReference type="Proteomes" id="UP000015105">
    <property type="component" value="Chromosome 3D"/>
</dbReference>
<feature type="transmembrane region" description="Helical" evidence="7">
    <location>
        <begin position="242"/>
        <end position="262"/>
    </location>
</feature>
<comment type="subcellular location">
    <subcellularLocation>
        <location evidence="1">Membrane</location>
        <topology evidence="1">Multi-pass membrane protein</topology>
    </subcellularLocation>
</comment>
<feature type="region of interest" description="Disordered" evidence="6">
    <location>
        <begin position="1"/>
        <end position="41"/>
    </location>
</feature>
<dbReference type="PANTHER" id="PTHR10383">
    <property type="entry name" value="SERINE INCORPORATOR"/>
    <property type="match status" value="1"/>
</dbReference>